<dbReference type="RefSeq" id="WP_182416024.1">
    <property type="nucleotide sequence ID" value="NZ_CP055153.1"/>
</dbReference>
<dbReference type="EMBL" id="CP055153">
    <property type="protein sequence ID" value="QMU28842.1"/>
    <property type="molecule type" value="Genomic_DNA"/>
</dbReference>
<proteinExistence type="predicted"/>
<evidence type="ECO:0000313" key="2">
    <source>
        <dbReference type="Proteomes" id="UP000514509"/>
    </source>
</evidence>
<dbReference type="AlphaFoldDB" id="A0A7L7L7M8"/>
<accession>A0A7L7L7M8</accession>
<reference evidence="1 2" key="1">
    <citation type="submission" date="2020-08" db="EMBL/GenBank/DDBJ databases">
        <title>Adhaeribacter dokdonensis sp. nov., isolated from the rhizosphere of Elymus tsukushiensis, a plant native to the Dokdo Islands, Republic of Korea.</title>
        <authorList>
            <person name="Ghim S.Y."/>
        </authorList>
    </citation>
    <scope>NUCLEOTIDE SEQUENCE [LARGE SCALE GENOMIC DNA]</scope>
    <source>
        <strain evidence="1 2">KUDC8001</strain>
    </source>
</reference>
<name>A0A7L7L7M8_9BACT</name>
<sequence>MHAPEIEGPVHLSELYIYPAADSLYVLGETLANFNASGSYYPSNFFENFTFDRIKGRWRMQKANYRHEARLDPEIASLQFRNLPSNYKKEFLAGMIGGYARRAYQVIDPLCPGYTHEFLSYLVSGPILSVTQPREIRLNLSSVFANYGLKVNFKTSETHGSFSDIPRHLQEVNDYDLLLTTIVLILARLDVSQWINRLEKIDQNRTITRLLAILFRRENVSSWEGFIADLFRLKKKQYQYEDLISYQPAPIRGLFSFIEQFYVTNRVPEEDVFGEGLKLLKNTLATLAQNKVLNGYTYIEALVDGIDYLAQVADQQGDTMTSISLAQSSTILLQLLSPEPTGMEERLSRSEMSNYYWDNLTVDSTREKDNLLKNYLPLNYVAYNNSRSKTYLQCFSTSHNLFNEEKVSNHLWTALWCNRRLQRETLIFLHDLSSQLDTWREDQKQHYFLLLKDAFQSYVNGQHKFSDALVSYQKPNQIRSHYTDVFTGLEEVDAHTFLNVEQRATMKFHKALQADTFDGRTLVALQELVMAIDGVK</sequence>
<organism evidence="1 2">
    <name type="scientific">Adhaeribacter radiodurans</name>
    <dbReference type="NCBI Taxonomy" id="2745197"/>
    <lineage>
        <taxon>Bacteria</taxon>
        <taxon>Pseudomonadati</taxon>
        <taxon>Bacteroidota</taxon>
        <taxon>Cytophagia</taxon>
        <taxon>Cytophagales</taxon>
        <taxon>Hymenobacteraceae</taxon>
        <taxon>Adhaeribacter</taxon>
    </lineage>
</organism>
<dbReference type="KEGG" id="add:HUW48_12700"/>
<gene>
    <name evidence="1" type="ORF">HUW48_12700</name>
</gene>
<protein>
    <submittedName>
        <fullName evidence="1">Uncharacterized protein</fullName>
    </submittedName>
</protein>
<evidence type="ECO:0000313" key="1">
    <source>
        <dbReference type="EMBL" id="QMU28842.1"/>
    </source>
</evidence>
<keyword evidence="2" id="KW-1185">Reference proteome</keyword>
<dbReference type="Proteomes" id="UP000514509">
    <property type="component" value="Chromosome"/>
</dbReference>